<feature type="transmembrane region" description="Helical" evidence="5">
    <location>
        <begin position="288"/>
        <end position="312"/>
    </location>
</feature>
<name>A0ABN2PCW7_9MICO</name>
<feature type="transmembrane region" description="Helical" evidence="5">
    <location>
        <begin position="324"/>
        <end position="343"/>
    </location>
</feature>
<gene>
    <name evidence="7" type="ORF">GCM10009775_08030</name>
</gene>
<keyword evidence="2 5" id="KW-0812">Transmembrane</keyword>
<feature type="transmembrane region" description="Helical" evidence="5">
    <location>
        <begin position="251"/>
        <end position="276"/>
    </location>
</feature>
<dbReference type="RefSeq" id="WP_248145683.1">
    <property type="nucleotide sequence ID" value="NZ_BAAAOF010000002.1"/>
</dbReference>
<feature type="transmembrane region" description="Helical" evidence="5">
    <location>
        <begin position="199"/>
        <end position="219"/>
    </location>
</feature>
<feature type="transmembrane region" description="Helical" evidence="5">
    <location>
        <begin position="81"/>
        <end position="101"/>
    </location>
</feature>
<feature type="transmembrane region" description="Helical" evidence="5">
    <location>
        <begin position="113"/>
        <end position="132"/>
    </location>
</feature>
<dbReference type="Gene3D" id="1.20.1250.20">
    <property type="entry name" value="MFS general substrate transporter like domains"/>
    <property type="match status" value="2"/>
</dbReference>
<keyword evidence="8" id="KW-1185">Reference proteome</keyword>
<reference evidence="7 8" key="1">
    <citation type="journal article" date="2019" name="Int. J. Syst. Evol. Microbiol.">
        <title>The Global Catalogue of Microorganisms (GCM) 10K type strain sequencing project: providing services to taxonomists for standard genome sequencing and annotation.</title>
        <authorList>
            <consortium name="The Broad Institute Genomics Platform"/>
            <consortium name="The Broad Institute Genome Sequencing Center for Infectious Disease"/>
            <person name="Wu L."/>
            <person name="Ma J."/>
        </authorList>
    </citation>
    <scope>NUCLEOTIDE SEQUENCE [LARGE SCALE GENOMIC DNA]</scope>
    <source>
        <strain evidence="7 8">JCM 14900</strain>
    </source>
</reference>
<feature type="transmembrane region" description="Helical" evidence="5">
    <location>
        <begin position="349"/>
        <end position="366"/>
    </location>
</feature>
<organism evidence="7 8">
    <name type="scientific">Microbacterium aoyamense</name>
    <dbReference type="NCBI Taxonomy" id="344166"/>
    <lineage>
        <taxon>Bacteria</taxon>
        <taxon>Bacillati</taxon>
        <taxon>Actinomycetota</taxon>
        <taxon>Actinomycetes</taxon>
        <taxon>Micrococcales</taxon>
        <taxon>Microbacteriaceae</taxon>
        <taxon>Microbacterium</taxon>
    </lineage>
</organism>
<evidence type="ECO:0000256" key="4">
    <source>
        <dbReference type="ARBA" id="ARBA00023136"/>
    </source>
</evidence>
<dbReference type="PANTHER" id="PTHR23528:SF1">
    <property type="entry name" value="MAJOR FACILITATOR SUPERFAMILY (MFS) PROFILE DOMAIN-CONTAINING PROTEIN"/>
    <property type="match status" value="1"/>
</dbReference>
<sequence length="437" mass="45156">MTDELAPIAGAPIPAGAADHAPRALDPNEGPATMSKRLWVLYPLGLLSLSIVWGSALQVLLARQVAAFGSGGPDDAGTLGVVVSFAAIFGLIAGPVLGFASDRTRVRFLGRRNIWILGSAVVGAAALIATGLAPNALVLGIVWAVAIWPLTGYQTAMAAVLPERVPVRVRGTMSGLSGTLGLLGTFIGVAIGGLTESPMLAYCLIAAQLVLVGAVFAFFTKDLSSSDLEAVDSATPREKSPLPSLRTERDFWLTFVGRFLTFFGYFIVQGMMLFLLRDYIAVGDGSTGAASAAIVQVSGVSILFTMVAAIAGGVLADKVGRLKIFVVASSLLFVPAAVIPLVLPTFTGILIGMSVAGLAFGAYLAVDQALISRVLPNIEDAGRDIGVISVANGAPQIVTPALGGLLISTVGYPSLFVVMMVFSVIGAIAVMFIKRVR</sequence>
<dbReference type="Proteomes" id="UP001501343">
    <property type="component" value="Unassembled WGS sequence"/>
</dbReference>
<feature type="domain" description="Major facilitator superfamily (MFS) profile" evidence="6">
    <location>
        <begin position="34"/>
        <end position="437"/>
    </location>
</feature>
<protein>
    <submittedName>
        <fullName evidence="7">MFS transporter</fullName>
    </submittedName>
</protein>
<accession>A0ABN2PCW7</accession>
<dbReference type="SUPFAM" id="SSF103473">
    <property type="entry name" value="MFS general substrate transporter"/>
    <property type="match status" value="1"/>
</dbReference>
<feature type="transmembrane region" description="Helical" evidence="5">
    <location>
        <begin position="413"/>
        <end position="433"/>
    </location>
</feature>
<evidence type="ECO:0000259" key="6">
    <source>
        <dbReference type="PROSITE" id="PS50850"/>
    </source>
</evidence>
<feature type="transmembrane region" description="Helical" evidence="5">
    <location>
        <begin position="173"/>
        <end position="193"/>
    </location>
</feature>
<evidence type="ECO:0000256" key="5">
    <source>
        <dbReference type="SAM" id="Phobius"/>
    </source>
</evidence>
<evidence type="ECO:0000313" key="8">
    <source>
        <dbReference type="Proteomes" id="UP001501343"/>
    </source>
</evidence>
<dbReference type="InterPro" id="IPR020846">
    <property type="entry name" value="MFS_dom"/>
</dbReference>
<keyword evidence="3 5" id="KW-1133">Transmembrane helix</keyword>
<feature type="transmembrane region" description="Helical" evidence="5">
    <location>
        <begin position="138"/>
        <end position="161"/>
    </location>
</feature>
<evidence type="ECO:0000313" key="7">
    <source>
        <dbReference type="EMBL" id="GAA1917865.1"/>
    </source>
</evidence>
<comment type="subcellular location">
    <subcellularLocation>
        <location evidence="1">Cell membrane</location>
        <topology evidence="1">Multi-pass membrane protein</topology>
    </subcellularLocation>
</comment>
<dbReference type="Pfam" id="PF07690">
    <property type="entry name" value="MFS_1"/>
    <property type="match status" value="2"/>
</dbReference>
<dbReference type="PANTHER" id="PTHR23528">
    <property type="match status" value="1"/>
</dbReference>
<evidence type="ECO:0000256" key="1">
    <source>
        <dbReference type="ARBA" id="ARBA00004651"/>
    </source>
</evidence>
<proteinExistence type="predicted"/>
<dbReference type="InterPro" id="IPR011701">
    <property type="entry name" value="MFS"/>
</dbReference>
<evidence type="ECO:0000256" key="2">
    <source>
        <dbReference type="ARBA" id="ARBA00022692"/>
    </source>
</evidence>
<keyword evidence="4 5" id="KW-0472">Membrane</keyword>
<evidence type="ECO:0000256" key="3">
    <source>
        <dbReference type="ARBA" id="ARBA00022989"/>
    </source>
</evidence>
<feature type="transmembrane region" description="Helical" evidence="5">
    <location>
        <begin position="387"/>
        <end position="407"/>
    </location>
</feature>
<comment type="caution">
    <text evidence="7">The sequence shown here is derived from an EMBL/GenBank/DDBJ whole genome shotgun (WGS) entry which is preliminary data.</text>
</comment>
<dbReference type="PROSITE" id="PS50850">
    <property type="entry name" value="MFS"/>
    <property type="match status" value="1"/>
</dbReference>
<dbReference type="EMBL" id="BAAAOF010000002">
    <property type="protein sequence ID" value="GAA1917865.1"/>
    <property type="molecule type" value="Genomic_DNA"/>
</dbReference>
<dbReference type="InterPro" id="IPR036259">
    <property type="entry name" value="MFS_trans_sf"/>
</dbReference>
<feature type="transmembrane region" description="Helical" evidence="5">
    <location>
        <begin position="39"/>
        <end position="61"/>
    </location>
</feature>